<reference evidence="1 2" key="1">
    <citation type="submission" date="2018-08" db="EMBL/GenBank/DDBJ databases">
        <title>Neisseria animalis ATCC 49930 complete genome.</title>
        <authorList>
            <person name="Veseli I.A."/>
            <person name="Mascarenhas dos Santos A.C."/>
            <person name="Buttler R."/>
            <person name="Pombert J.-F."/>
        </authorList>
    </citation>
    <scope>NUCLEOTIDE SEQUENCE [LARGE SCALE GENOMIC DNA]</scope>
    <source>
        <strain evidence="1 2">ATCC 49930</strain>
    </source>
</reference>
<gene>
    <name evidence="1" type="ORF">D0T90_04385</name>
</gene>
<organism evidence="1 2">
    <name type="scientific">Neisseria animalis</name>
    <dbReference type="NCBI Taxonomy" id="492"/>
    <lineage>
        <taxon>Bacteria</taxon>
        <taxon>Pseudomonadati</taxon>
        <taxon>Pseudomonadota</taxon>
        <taxon>Betaproteobacteria</taxon>
        <taxon>Neisseriales</taxon>
        <taxon>Neisseriaceae</taxon>
        <taxon>Neisseria</taxon>
    </lineage>
</organism>
<dbReference type="Proteomes" id="UP000325536">
    <property type="component" value="Chromosome"/>
</dbReference>
<keyword evidence="2" id="KW-1185">Reference proteome</keyword>
<evidence type="ECO:0000313" key="1">
    <source>
        <dbReference type="EMBL" id="QEY23835.1"/>
    </source>
</evidence>
<dbReference type="EMBL" id="CP031699">
    <property type="protein sequence ID" value="QEY23835.1"/>
    <property type="molecule type" value="Genomic_DNA"/>
</dbReference>
<protein>
    <recommendedName>
        <fullName evidence="3">Tetratricopeptide repeat protein</fullName>
    </recommendedName>
</protein>
<sequence>MTIRHYTQTAMPHPTDMEALNRHLHRLSQQTRAAIDGKRWEEAKMLIFQVLDAVPDLPVAWADLAFVEVRLGNDRQAHEYALYAIKTCSGTTADSYVYSTACETAAQLHRFEEALCYAREAVRLRDASANRISALPLPQGNPPGLSRDRRRNIISYSLFGSNPRYGETAVINSKLAHTVYPEWTCRFYVDDSVPADVIRRLRANGAQVVYVRNGWQNIPGLFWRFAVADDPDVQCFIVRDADSLLSNKERAAVDEWLASGRWFHLMRDDVTHCELILAGMWGGYGGVLGNMQTAITQHLARLLKLNRTIDQVFLREEIWPTVSQSVWAHDKCRLMSDTHPFPAYPLSEIEKIPYFHIGMIDANARTTTVTVAQDNAERVRWYLAQADGTIVCRYECDVPPDGKLTLQLPYSYSMKLDAGEWQIYTQRLD</sequence>
<dbReference type="AlphaFoldDB" id="A0A5P3MRW0"/>
<dbReference type="KEGG" id="naq:D0T90_04385"/>
<dbReference type="InterPro" id="IPR011990">
    <property type="entry name" value="TPR-like_helical_dom_sf"/>
</dbReference>
<accession>A0A5P3MRW0</accession>
<evidence type="ECO:0000313" key="2">
    <source>
        <dbReference type="Proteomes" id="UP000325536"/>
    </source>
</evidence>
<proteinExistence type="predicted"/>
<dbReference type="SUPFAM" id="SSF48452">
    <property type="entry name" value="TPR-like"/>
    <property type="match status" value="1"/>
</dbReference>
<dbReference type="RefSeq" id="WP_123795802.1">
    <property type="nucleotide sequence ID" value="NZ_CP031699.1"/>
</dbReference>
<dbReference type="Gene3D" id="1.25.40.10">
    <property type="entry name" value="Tetratricopeptide repeat domain"/>
    <property type="match status" value="1"/>
</dbReference>
<name>A0A5P3MRW0_NEIAN</name>
<evidence type="ECO:0008006" key="3">
    <source>
        <dbReference type="Google" id="ProtNLM"/>
    </source>
</evidence>
<dbReference type="OrthoDB" id="7278101at2"/>